<dbReference type="EMBL" id="NQVN01000024">
    <property type="protein sequence ID" value="PIO96850.1"/>
    <property type="molecule type" value="Genomic_DNA"/>
</dbReference>
<dbReference type="Proteomes" id="UP000231070">
    <property type="component" value="Unassembled WGS sequence"/>
</dbReference>
<evidence type="ECO:0000259" key="1">
    <source>
        <dbReference type="Pfam" id="PF01844"/>
    </source>
</evidence>
<dbReference type="GO" id="GO:0003676">
    <property type="term" value="F:nucleic acid binding"/>
    <property type="evidence" value="ECO:0007669"/>
    <property type="project" value="InterPro"/>
</dbReference>
<proteinExistence type="predicted"/>
<dbReference type="CDD" id="cd00085">
    <property type="entry name" value="HNHc"/>
    <property type="match status" value="1"/>
</dbReference>
<name>A0A2G9WRT4_9HYPH</name>
<feature type="domain" description="HNH" evidence="1">
    <location>
        <begin position="32"/>
        <end position="77"/>
    </location>
</feature>
<dbReference type="AlphaFoldDB" id="A0A2G9WRT4"/>
<keyword evidence="3" id="KW-1185">Reference proteome</keyword>
<reference evidence="2 3" key="1">
    <citation type="submission" date="2017-08" db="EMBL/GenBank/DDBJ databases">
        <title>Pleomorphomonas carboxidotrophicus sp. nov., a new mesophilic hydrogenogenic carboxidotroph.</title>
        <authorList>
            <person name="Esquivel-Elizondo S."/>
            <person name="Krajmalnik-Brown R."/>
            <person name="Maldonado J."/>
        </authorList>
    </citation>
    <scope>NUCLEOTIDE SEQUENCE [LARGE SCALE GENOMIC DNA]</scope>
    <source>
        <strain evidence="2 3">SVCO-16</strain>
    </source>
</reference>
<dbReference type="InterPro" id="IPR003615">
    <property type="entry name" value="HNH_nuc"/>
</dbReference>
<evidence type="ECO:0000313" key="2">
    <source>
        <dbReference type="EMBL" id="PIO96850.1"/>
    </source>
</evidence>
<dbReference type="GO" id="GO:0004519">
    <property type="term" value="F:endonuclease activity"/>
    <property type="evidence" value="ECO:0007669"/>
    <property type="project" value="InterPro"/>
</dbReference>
<evidence type="ECO:0000313" key="3">
    <source>
        <dbReference type="Proteomes" id="UP000231070"/>
    </source>
</evidence>
<comment type="caution">
    <text evidence="2">The sequence shown here is derived from an EMBL/GenBank/DDBJ whole genome shotgun (WGS) entry which is preliminary data.</text>
</comment>
<sequence>MSQERRAPWRAWYQTPAWAAIRARRKAKEPYCRKCAAVGLKTPVDIVDHIEPHRGRRDLFFRFENTQSLCKRCHDSTKQQAETLGYSTEIGADGLPIDPRHPFNRF</sequence>
<dbReference type="InterPro" id="IPR002711">
    <property type="entry name" value="HNH"/>
</dbReference>
<gene>
    <name evidence="2" type="ORF">CJ014_22940</name>
</gene>
<organism evidence="2 3">
    <name type="scientific">Pleomorphomonas carboxyditropha</name>
    <dbReference type="NCBI Taxonomy" id="2023338"/>
    <lineage>
        <taxon>Bacteria</taxon>
        <taxon>Pseudomonadati</taxon>
        <taxon>Pseudomonadota</taxon>
        <taxon>Alphaproteobacteria</taxon>
        <taxon>Hyphomicrobiales</taxon>
        <taxon>Pleomorphomonadaceae</taxon>
        <taxon>Pleomorphomonas</taxon>
    </lineage>
</organism>
<dbReference type="RefSeq" id="WP_100082845.1">
    <property type="nucleotide sequence ID" value="NZ_NQVN01000024.1"/>
</dbReference>
<protein>
    <recommendedName>
        <fullName evidence="1">HNH domain-containing protein</fullName>
    </recommendedName>
</protein>
<dbReference type="GO" id="GO:0008270">
    <property type="term" value="F:zinc ion binding"/>
    <property type="evidence" value="ECO:0007669"/>
    <property type="project" value="InterPro"/>
</dbReference>
<dbReference type="Pfam" id="PF01844">
    <property type="entry name" value="HNH"/>
    <property type="match status" value="1"/>
</dbReference>
<accession>A0A2G9WRT4</accession>